<name>A0A2D1TVQ3_9ACTN</name>
<evidence type="ECO:0000313" key="2">
    <source>
        <dbReference type="EMBL" id="ATP53437.1"/>
    </source>
</evidence>
<evidence type="ECO:0000259" key="1">
    <source>
        <dbReference type="Pfam" id="PF25199"/>
    </source>
</evidence>
<organism evidence="2 3">
    <name type="scientific">Collinsella aerofaciens</name>
    <dbReference type="NCBI Taxonomy" id="74426"/>
    <lineage>
        <taxon>Bacteria</taxon>
        <taxon>Bacillati</taxon>
        <taxon>Actinomycetota</taxon>
        <taxon>Coriobacteriia</taxon>
        <taxon>Coriobacteriales</taxon>
        <taxon>Coriobacteriaceae</taxon>
        <taxon>Collinsella</taxon>
    </lineage>
</organism>
<proteinExistence type="predicted"/>
<dbReference type="Pfam" id="PF25199">
    <property type="entry name" value="nSTAND_NTPase5"/>
    <property type="match status" value="1"/>
</dbReference>
<dbReference type="SUPFAM" id="SSF52540">
    <property type="entry name" value="P-loop containing nucleoside triphosphate hydrolases"/>
    <property type="match status" value="1"/>
</dbReference>
<accession>A0A2D1TVQ3</accession>
<dbReference type="KEGG" id="caer:CSV91_02120"/>
<evidence type="ECO:0000313" key="3">
    <source>
        <dbReference type="Proteomes" id="UP000225608"/>
    </source>
</evidence>
<dbReference type="RefSeq" id="WP_099431613.1">
    <property type="nucleotide sequence ID" value="NZ_CP024160.1"/>
</dbReference>
<dbReference type="InterPro" id="IPR027417">
    <property type="entry name" value="P-loop_NTPase"/>
</dbReference>
<dbReference type="EMBL" id="CP024160">
    <property type="protein sequence ID" value="ATP53437.1"/>
    <property type="molecule type" value="Genomic_DNA"/>
</dbReference>
<gene>
    <name evidence="2" type="ORF">CSV91_02120</name>
</gene>
<reference evidence="2 3" key="1">
    <citation type="submission" date="2017-10" db="EMBL/GenBank/DDBJ databases">
        <title>Complete genome sequence of Collinsella aerofaciens isolated from the gut of a healthy adult Indian.</title>
        <authorList>
            <person name="Bag S."/>
            <person name="Ghosh T.S."/>
            <person name="Das B."/>
        </authorList>
    </citation>
    <scope>NUCLEOTIDE SEQUENCE [LARGE SCALE GENOMIC DNA]</scope>
    <source>
        <strain evidence="3">indica</strain>
    </source>
</reference>
<protein>
    <recommendedName>
        <fullName evidence="1">Novel STAND NTPase 5 domain-containing protein</fullName>
    </recommendedName>
</protein>
<dbReference type="AlphaFoldDB" id="A0A2D1TVQ3"/>
<sequence>MSHINQIQEELRQIEGGRFQTLANQYLYRRYSLNNIIELGSQCGTDKTTTGVPDMYSVGENGRYIFAAYTTSKSDIRNKLLNDAIDCLDRSKTGIDPQLIDRIILCHTYFRLSPLVLEEVRAIDPRIEIIGPETIASDLDRKFPALAHTVLGIPLGKGSFIAPDRFIERSLNGRFTTDLSKPLMHRDSEFSGIIESIEQSRAVVIQGQSGSGKTKIALDACLSFSNRHHWDLLILDSRYSSHLDDDIELILSESENIILLVDDANGNLSLEHLLGICLENKKLKIVLTCRKMHRSELTAKIGSYLNFKEIELEPLTAENIEAILETEYNIKNLALRERVSAIANGNLRLAIMAASPIADGNFEAIQEPYDLLNIYMNSALAGYSSREQRLAEVLAIYDCCDLIEGDPCYEELLGLEYDDAEIRDFASRLNDQEIVTILTSAGGVLAIRMEEQNLRDFLICRHFAKEGNGSFADFILHTAEMPNAPYLKAAKSMAEVCGSASVYDYLRRECGKAWDEIKNRDARIADQFIITFNQLLPIQALAFASNRIESAACADVSEDILGMNSTSGGSMPLHISVSLMSSSEYSQTALELFVTCVERGTERAAEYNWACGPDGAFAYDLDRTGFDLENSKLDALAQKYQQSHSRNVAACLIVLTSSYLSSRVQRVWQNGITYTYNTLTFSFTSELAELHAHCFRALSVLVETEFSRQVKSTFRQHFSFYGKEPEAEHAENMHSVLSRIEELFPKYISEDSTTDLSCGLSINQIYETCAQNSPLSLDGFRQSTFDALGLENSWSLEEKEPRISAEELPLERLTEALGKLAEDYEISGKEWESGRAIGKVLLEIAKRTPDTASSIIARNIASLPSTIPVPYEALDYLAEAIGRRVLRNELGAVLDVSDHPALFDYLDLLAIKSGPDKEELDEILARLDDGRTHLCLEDLEIVEPKHPGYMLKYAFRFSEHTHNDEVWRFFGNCGDEKRVSALDSYFGSNPSPAVNLYFLALEGRPSFDYNLAFLRCLLRLDSSMIDRFLEYAANLDYRQRHDLLRRISSFWTVQDDHAWNLLKAMIDEALSKPLGRYEIAFLFPVHDANALSSDIFWERLEYTIRERIADANSLDRISWALSDCNDEARVRAITLILTLDKDGISINHLDLRRSSMSGSPEKGFIPAKLKEIEAIDSIAAQLPAGVAYLKHREWLSKVKSSIEGDIEDEKWGLFHDRQ</sequence>
<dbReference type="Proteomes" id="UP000225608">
    <property type="component" value="Chromosome"/>
</dbReference>
<feature type="domain" description="Novel STAND NTPase 5" evidence="1">
    <location>
        <begin position="198"/>
        <end position="300"/>
    </location>
</feature>
<dbReference type="InterPro" id="IPR057574">
    <property type="entry name" value="nSTAND_NTPase5_dom"/>
</dbReference>